<dbReference type="PRINTS" id="PR00169">
    <property type="entry name" value="KCHANNEL"/>
</dbReference>
<dbReference type="SMART" id="SM00079">
    <property type="entry name" value="PBPe"/>
    <property type="match status" value="1"/>
</dbReference>
<keyword evidence="11" id="KW-0732">Signal</keyword>
<evidence type="ECO:0000256" key="2">
    <source>
        <dbReference type="ARBA" id="ARBA00022448"/>
    </source>
</evidence>
<dbReference type="InterPro" id="IPR015683">
    <property type="entry name" value="Ionotropic_Glu_rcpt"/>
</dbReference>
<reference evidence="14 16" key="1">
    <citation type="submission" date="2014-09" db="EMBL/GenBank/DDBJ databases">
        <title>Xanthomonadaceae 3.5X direct submission.</title>
        <authorList>
            <person name="Fang T."/>
            <person name="Wang H."/>
        </authorList>
    </citation>
    <scope>NUCLEOTIDE SEQUENCE [LARGE SCALE GENOMIC DNA]</scope>
    <source>
        <strain evidence="14 16">3.5X</strain>
    </source>
</reference>
<feature type="transmembrane region" description="Helical" evidence="10">
    <location>
        <begin position="219"/>
        <end position="243"/>
    </location>
</feature>
<dbReference type="GO" id="GO:0015276">
    <property type="term" value="F:ligand-gated monoatomic ion channel activity"/>
    <property type="evidence" value="ECO:0007669"/>
    <property type="project" value="InterPro"/>
</dbReference>
<dbReference type="AlphaFoldDB" id="A0A099CU01"/>
<comment type="subcellular location">
    <subcellularLocation>
        <location evidence="1">Membrane</location>
        <topology evidence="1">Multi-pass membrane protein</topology>
    </subcellularLocation>
</comment>
<keyword evidence="7" id="KW-0675">Receptor</keyword>
<sequence>MTTRCLRTILPFVLALLSTAAGAQQTPAATSPASAVSSASPAKTLTVGVKVAPPFVIRDGDHYRGLAIDLWEEVAADHGWRYTYKPYDLEGLLDAVQQHQVDVGLGAITATAQREQRMDFAHPITSSGLGVAVRSESGSGWLAVAQALVSPAFLSVIGTLVLLLLAVGVLVWSLEHKHNPEQFGGTRAQGIFSGFWWAMVTMTTVGYGDTAPRTVPGRLLGMVWMLAALMVVSFFTASITSALTVGQLSNRIRNADDLGHVRVASIAGSTSGNWLQRNDDNYVHADSLDDALQQLAAGKVDAVVYDAPLLRWQINQDYDGRLRVLPIRLERQDYAFALPDRSPLREQIDTSLLQRINAPDWDQRLQKYFGDRN</sequence>
<evidence type="ECO:0000259" key="13">
    <source>
        <dbReference type="SMART" id="SM00079"/>
    </source>
</evidence>
<dbReference type="EMBL" id="JROI01000014">
    <property type="protein sequence ID" value="KGI77072.1"/>
    <property type="molecule type" value="Genomic_DNA"/>
</dbReference>
<proteinExistence type="predicted"/>
<evidence type="ECO:0000256" key="11">
    <source>
        <dbReference type="SAM" id="SignalP"/>
    </source>
</evidence>
<dbReference type="SUPFAM" id="SSF53850">
    <property type="entry name" value="Periplasmic binding protein-like II"/>
    <property type="match status" value="1"/>
</dbReference>
<dbReference type="InterPro" id="IPR001638">
    <property type="entry name" value="Solute-binding_3/MltF_N"/>
</dbReference>
<evidence type="ECO:0000256" key="4">
    <source>
        <dbReference type="ARBA" id="ARBA00022989"/>
    </source>
</evidence>
<evidence type="ECO:0000313" key="15">
    <source>
        <dbReference type="EMBL" id="MBB6185392.1"/>
    </source>
</evidence>
<evidence type="ECO:0000313" key="16">
    <source>
        <dbReference type="Proteomes" id="UP000029708"/>
    </source>
</evidence>
<dbReference type="Proteomes" id="UP000029708">
    <property type="component" value="Unassembled WGS sequence"/>
</dbReference>
<evidence type="ECO:0000256" key="9">
    <source>
        <dbReference type="ARBA" id="ARBA00023303"/>
    </source>
</evidence>
<dbReference type="EMBL" id="JACHET010000001">
    <property type="protein sequence ID" value="MBB6185392.1"/>
    <property type="molecule type" value="Genomic_DNA"/>
</dbReference>
<feature type="transmembrane region" description="Helical" evidence="10">
    <location>
        <begin position="186"/>
        <end position="207"/>
    </location>
</feature>
<gene>
    <name evidence="15" type="ORF">HNQ86_002737</name>
    <name evidence="14" type="ORF">LF63_0112555</name>
</gene>
<keyword evidence="6 10" id="KW-0472">Membrane</keyword>
<evidence type="ECO:0000256" key="8">
    <source>
        <dbReference type="ARBA" id="ARBA00023180"/>
    </source>
</evidence>
<dbReference type="OrthoDB" id="5939752at2"/>
<dbReference type="InterPro" id="IPR001320">
    <property type="entry name" value="Iontro_rcpt_C"/>
</dbReference>
<feature type="chain" id="PRO_5036291018" evidence="11">
    <location>
        <begin position="24"/>
        <end position="373"/>
    </location>
</feature>
<accession>A0A099CU01</accession>
<protein>
    <submittedName>
        <fullName evidence="15">ABC-type amino acid transport substrate-binding protein</fullName>
    </submittedName>
</protein>
<evidence type="ECO:0000256" key="10">
    <source>
        <dbReference type="SAM" id="Phobius"/>
    </source>
</evidence>
<feature type="domain" description="Solute-binding protein family 3/N-terminal" evidence="12">
    <location>
        <begin position="44"/>
        <end position="372"/>
    </location>
</feature>
<comment type="caution">
    <text evidence="14">The sequence shown here is derived from an EMBL/GenBank/DDBJ whole genome shotgun (WGS) entry which is preliminary data.</text>
</comment>
<evidence type="ECO:0000313" key="14">
    <source>
        <dbReference type="EMBL" id="KGI77072.1"/>
    </source>
</evidence>
<dbReference type="Gene3D" id="1.10.287.70">
    <property type="match status" value="1"/>
</dbReference>
<reference evidence="15 17" key="2">
    <citation type="submission" date="2020-08" db="EMBL/GenBank/DDBJ databases">
        <title>Genomic Encyclopedia of Type Strains, Phase IV (KMG-IV): sequencing the most valuable type-strain genomes for metagenomic binning, comparative biology and taxonomic classification.</title>
        <authorList>
            <person name="Goeker M."/>
        </authorList>
    </citation>
    <scope>NUCLEOTIDE SEQUENCE [LARGE SCALE GENOMIC DNA]</scope>
    <source>
        <strain evidence="15 17">DSM 107085</strain>
    </source>
</reference>
<feature type="transmembrane region" description="Helical" evidence="10">
    <location>
        <begin position="152"/>
        <end position="174"/>
    </location>
</feature>
<feature type="domain" description="Ionotropic glutamate receptor C-terminal" evidence="13">
    <location>
        <begin position="44"/>
        <end position="371"/>
    </location>
</feature>
<keyword evidence="3 10" id="KW-0812">Transmembrane</keyword>
<evidence type="ECO:0000259" key="12">
    <source>
        <dbReference type="SMART" id="SM00062"/>
    </source>
</evidence>
<dbReference type="RefSeq" id="WP_043102290.1">
    <property type="nucleotide sequence ID" value="NZ_JACHET010000001.1"/>
</dbReference>
<evidence type="ECO:0000256" key="1">
    <source>
        <dbReference type="ARBA" id="ARBA00004141"/>
    </source>
</evidence>
<keyword evidence="2" id="KW-0813">Transport</keyword>
<dbReference type="HOGENOM" id="CLU_019602_21_0_6"/>
<dbReference type="Gene3D" id="3.40.190.10">
    <property type="entry name" value="Periplasmic binding protein-like II"/>
    <property type="match status" value="2"/>
</dbReference>
<dbReference type="Pfam" id="PF00497">
    <property type="entry name" value="SBP_bac_3"/>
    <property type="match status" value="1"/>
</dbReference>
<evidence type="ECO:0000256" key="6">
    <source>
        <dbReference type="ARBA" id="ARBA00023136"/>
    </source>
</evidence>
<dbReference type="SUPFAM" id="SSF81324">
    <property type="entry name" value="Voltage-gated potassium channels"/>
    <property type="match status" value="1"/>
</dbReference>
<dbReference type="SMART" id="SM00062">
    <property type="entry name" value="PBPb"/>
    <property type="match status" value="1"/>
</dbReference>
<dbReference type="Pfam" id="PF00060">
    <property type="entry name" value="Lig_chan"/>
    <property type="match status" value="1"/>
</dbReference>
<evidence type="ECO:0000256" key="7">
    <source>
        <dbReference type="ARBA" id="ARBA00023170"/>
    </source>
</evidence>
<organism evidence="14 16">
    <name type="scientific">Oleiagrimonas soli</name>
    <dbReference type="NCBI Taxonomy" id="1543381"/>
    <lineage>
        <taxon>Bacteria</taxon>
        <taxon>Pseudomonadati</taxon>
        <taxon>Pseudomonadota</taxon>
        <taxon>Gammaproteobacteria</taxon>
        <taxon>Lysobacterales</taxon>
        <taxon>Rhodanobacteraceae</taxon>
        <taxon>Oleiagrimonas</taxon>
    </lineage>
</organism>
<dbReference type="Proteomes" id="UP000560000">
    <property type="component" value="Unassembled WGS sequence"/>
</dbReference>
<keyword evidence="5" id="KW-0406">Ion transport</keyword>
<dbReference type="PANTHER" id="PTHR18966">
    <property type="entry name" value="IONOTROPIC GLUTAMATE RECEPTOR"/>
    <property type="match status" value="1"/>
</dbReference>
<keyword evidence="9" id="KW-0407">Ion channel</keyword>
<evidence type="ECO:0000256" key="5">
    <source>
        <dbReference type="ARBA" id="ARBA00023065"/>
    </source>
</evidence>
<keyword evidence="16" id="KW-1185">Reference proteome</keyword>
<evidence type="ECO:0000313" key="17">
    <source>
        <dbReference type="Proteomes" id="UP000560000"/>
    </source>
</evidence>
<dbReference type="STRING" id="1543381.LF63_0112555"/>
<dbReference type="GO" id="GO:0016020">
    <property type="term" value="C:membrane"/>
    <property type="evidence" value="ECO:0007669"/>
    <property type="project" value="UniProtKB-SubCell"/>
</dbReference>
<name>A0A099CU01_9GAMM</name>
<keyword evidence="8" id="KW-0325">Glycoprotein</keyword>
<feature type="signal peptide" evidence="11">
    <location>
        <begin position="1"/>
        <end position="23"/>
    </location>
</feature>
<keyword evidence="4 10" id="KW-1133">Transmembrane helix</keyword>
<evidence type="ECO:0000256" key="3">
    <source>
        <dbReference type="ARBA" id="ARBA00022692"/>
    </source>
</evidence>